<dbReference type="InterPro" id="IPR023393">
    <property type="entry name" value="START-like_dom_sf"/>
</dbReference>
<feature type="region of interest" description="Disordered" evidence="1">
    <location>
        <begin position="134"/>
        <end position="169"/>
    </location>
</feature>
<dbReference type="InterPro" id="IPR019587">
    <property type="entry name" value="Polyketide_cyclase/dehydratase"/>
</dbReference>
<feature type="compositionally biased region" description="Low complexity" evidence="1">
    <location>
        <begin position="155"/>
        <end position="169"/>
    </location>
</feature>
<proteinExistence type="predicted"/>
<name>A0ABP9S8X3_9GAMM</name>
<protein>
    <recommendedName>
        <fullName evidence="4">Polyketide cyclase / dehydrase and lipid transport</fullName>
    </recommendedName>
</protein>
<evidence type="ECO:0000313" key="2">
    <source>
        <dbReference type="EMBL" id="GAA5192250.1"/>
    </source>
</evidence>
<dbReference type="EMBL" id="BAABLF010000013">
    <property type="protein sequence ID" value="GAA5192250.1"/>
    <property type="molecule type" value="Genomic_DNA"/>
</dbReference>
<evidence type="ECO:0008006" key="4">
    <source>
        <dbReference type="Google" id="ProtNLM"/>
    </source>
</evidence>
<organism evidence="2 3">
    <name type="scientific">Ferrimonas gelatinilytica</name>
    <dbReference type="NCBI Taxonomy" id="1255257"/>
    <lineage>
        <taxon>Bacteria</taxon>
        <taxon>Pseudomonadati</taxon>
        <taxon>Pseudomonadota</taxon>
        <taxon>Gammaproteobacteria</taxon>
        <taxon>Alteromonadales</taxon>
        <taxon>Ferrimonadaceae</taxon>
        <taxon>Ferrimonas</taxon>
    </lineage>
</organism>
<comment type="caution">
    <text evidence="2">The sequence shown here is derived from an EMBL/GenBank/DDBJ whole genome shotgun (WGS) entry which is preliminary data.</text>
</comment>
<dbReference type="CDD" id="cd07812">
    <property type="entry name" value="SRPBCC"/>
    <property type="match status" value="1"/>
</dbReference>
<evidence type="ECO:0000313" key="3">
    <source>
        <dbReference type="Proteomes" id="UP001501600"/>
    </source>
</evidence>
<keyword evidence="3" id="KW-1185">Reference proteome</keyword>
<dbReference type="Gene3D" id="3.30.530.20">
    <property type="match status" value="1"/>
</dbReference>
<evidence type="ECO:0000256" key="1">
    <source>
        <dbReference type="SAM" id="MobiDB-lite"/>
    </source>
</evidence>
<dbReference type="SUPFAM" id="SSF55961">
    <property type="entry name" value="Bet v1-like"/>
    <property type="match status" value="1"/>
</dbReference>
<reference evidence="3" key="1">
    <citation type="journal article" date="2019" name="Int. J. Syst. Evol. Microbiol.">
        <title>The Global Catalogue of Microorganisms (GCM) 10K type strain sequencing project: providing services to taxonomists for standard genome sequencing and annotation.</title>
        <authorList>
            <consortium name="The Broad Institute Genomics Platform"/>
            <consortium name="The Broad Institute Genome Sequencing Center for Infectious Disease"/>
            <person name="Wu L."/>
            <person name="Ma J."/>
        </authorList>
    </citation>
    <scope>NUCLEOTIDE SEQUENCE [LARGE SCALE GENOMIC DNA]</scope>
    <source>
        <strain evidence="3">JCM 18720</strain>
    </source>
</reference>
<dbReference type="Proteomes" id="UP001501600">
    <property type="component" value="Unassembled WGS sequence"/>
</dbReference>
<dbReference type="Pfam" id="PF10604">
    <property type="entry name" value="Polyketide_cyc2"/>
    <property type="match status" value="1"/>
</dbReference>
<sequence length="169" mass="19632">MRYECQVRIARPRDVVVALFDNPYNLPKWQPQLLEIEPVQGVPGQPGAQCQLLYRMGKKHVPVLETVLDRALPDRFVARYQTRQVDNRCDHHFIDEGSSTLWQMECEFTFRGAMRLMALVPWLFRRQTQKSMEQFKGFAESDEWESDDGPTGKATSPSTQPSSPQYPDR</sequence>
<accession>A0ABP9S8X3</accession>
<gene>
    <name evidence="2" type="ORF">GCM10025772_21020</name>
</gene>
<dbReference type="RefSeq" id="WP_345317018.1">
    <property type="nucleotide sequence ID" value="NZ_BAABLF010000013.1"/>
</dbReference>